<feature type="short sequence motif" description="Nudix box" evidence="6">
    <location>
        <begin position="50"/>
        <end position="71"/>
    </location>
</feature>
<dbReference type="EMBL" id="JPEO01000011">
    <property type="protein sequence ID" value="KFZ36860.1"/>
    <property type="molecule type" value="Genomic_DNA"/>
</dbReference>
<name>A0A094JAF9_9GAMM</name>
<dbReference type="PIRSF" id="PIRSF037599">
    <property type="entry name" value="GDPMH"/>
    <property type="match status" value="1"/>
</dbReference>
<evidence type="ECO:0000256" key="3">
    <source>
        <dbReference type="ARBA" id="ARBA00022842"/>
    </source>
</evidence>
<evidence type="ECO:0000256" key="2">
    <source>
        <dbReference type="ARBA" id="ARBA00022801"/>
    </source>
</evidence>
<dbReference type="InterPro" id="IPR033715">
    <property type="entry name" value="GDPMH"/>
</dbReference>
<organism evidence="8 9">
    <name type="scientific">Shewanella mangrovi</name>
    <dbReference type="NCBI Taxonomy" id="1515746"/>
    <lineage>
        <taxon>Bacteria</taxon>
        <taxon>Pseudomonadati</taxon>
        <taxon>Pseudomonadota</taxon>
        <taxon>Gammaproteobacteria</taxon>
        <taxon>Alteromonadales</taxon>
        <taxon>Shewanellaceae</taxon>
        <taxon>Shewanella</taxon>
    </lineage>
</organism>
<reference evidence="8 9" key="1">
    <citation type="submission" date="2014-06" db="EMBL/GenBank/DDBJ databases">
        <title>Shewanella sp. YQH10.</title>
        <authorList>
            <person name="Liu Y."/>
            <person name="Zeng R."/>
        </authorList>
    </citation>
    <scope>NUCLEOTIDE SEQUENCE [LARGE SCALE GENOMIC DNA]</scope>
    <source>
        <strain evidence="8 9">YQH10</strain>
    </source>
</reference>
<dbReference type="OrthoDB" id="542521at2"/>
<feature type="binding site" evidence="5">
    <location>
        <position position="122"/>
    </location>
    <ligand>
        <name>Mg(2+)</name>
        <dbReference type="ChEBI" id="CHEBI:18420"/>
    </ligand>
</feature>
<feature type="domain" description="Nudix hydrolase" evidence="7">
    <location>
        <begin position="13"/>
        <end position="150"/>
    </location>
</feature>
<sequence>MKLPECEFIQVVRSTPLISIDLVVKDTNGNYLLGQRTNRPAQGYWFVPGGRILKDESIKEAFIRLTMEELGVSIPESQAKFIGVFEHFYPDNFSDSAFSTHYVVLGYELLADINLDSLPKGQHTQYGWFSKDVLTVSENVHLHTKWYVQK</sequence>
<dbReference type="InterPro" id="IPR015797">
    <property type="entry name" value="NUDIX_hydrolase-like_dom_sf"/>
</dbReference>
<dbReference type="SUPFAM" id="SSF55811">
    <property type="entry name" value="Nudix"/>
    <property type="match status" value="1"/>
</dbReference>
<keyword evidence="3 5" id="KW-0460">Magnesium</keyword>
<keyword evidence="1 5" id="KW-0479">Metal-binding</keyword>
<evidence type="ECO:0000256" key="5">
    <source>
        <dbReference type="PIRSR" id="PIRSR037599-3"/>
    </source>
</evidence>
<evidence type="ECO:0000313" key="8">
    <source>
        <dbReference type="EMBL" id="KFZ36860.1"/>
    </source>
</evidence>
<dbReference type="PANTHER" id="PTHR43046">
    <property type="entry name" value="GDP-MANNOSE MANNOSYL HYDROLASE"/>
    <property type="match status" value="1"/>
</dbReference>
<evidence type="ECO:0000256" key="4">
    <source>
        <dbReference type="PIRSR" id="PIRSR037599-1"/>
    </source>
</evidence>
<dbReference type="InterPro" id="IPR020084">
    <property type="entry name" value="NUDIX_hydrolase_CS"/>
</dbReference>
<dbReference type="CDD" id="cd03430">
    <property type="entry name" value="NUDIX_GDPMH_NudD"/>
    <property type="match status" value="1"/>
</dbReference>
<dbReference type="GO" id="GO:0008727">
    <property type="term" value="F:GDP-mannose mannosyl hydrolase activity"/>
    <property type="evidence" value="ECO:0007669"/>
    <property type="project" value="InterPro"/>
</dbReference>
<feature type="site" description="Critical for catalysis" evidence="4">
    <location>
        <position position="123"/>
    </location>
</feature>
<feature type="binding site" evidence="5">
    <location>
        <position position="69"/>
    </location>
    <ligand>
        <name>Mg(2+)</name>
        <dbReference type="ChEBI" id="CHEBI:18420"/>
    </ligand>
</feature>
<gene>
    <name evidence="8" type="ORF">HR45_13730</name>
</gene>
<dbReference type="STRING" id="1515746.HR45_13730"/>
<dbReference type="InterPro" id="IPR000086">
    <property type="entry name" value="NUDIX_hydrolase_dom"/>
</dbReference>
<protein>
    <submittedName>
        <fullName evidence="8">GDP-mannose mannosyl hydrolase</fullName>
    </submittedName>
</protein>
<evidence type="ECO:0000256" key="1">
    <source>
        <dbReference type="ARBA" id="ARBA00022723"/>
    </source>
</evidence>
<dbReference type="GO" id="GO:0046872">
    <property type="term" value="F:metal ion binding"/>
    <property type="evidence" value="ECO:0007669"/>
    <property type="project" value="UniProtKB-KW"/>
</dbReference>
<dbReference type="Gene3D" id="3.90.79.10">
    <property type="entry name" value="Nucleoside Triphosphate Pyrophosphohydrolase"/>
    <property type="match status" value="1"/>
</dbReference>
<dbReference type="RefSeq" id="WP_037443938.1">
    <property type="nucleotide sequence ID" value="NZ_JPEO01000011.1"/>
</dbReference>
<comment type="cofactor">
    <cofactor evidence="5">
        <name>Mg(2+)</name>
        <dbReference type="ChEBI" id="CHEBI:18420"/>
    </cofactor>
    <text evidence="5">Binds 1 Mg(2+) ion per subunit.</text>
</comment>
<dbReference type="PROSITE" id="PS51462">
    <property type="entry name" value="NUDIX"/>
    <property type="match status" value="1"/>
</dbReference>
<evidence type="ECO:0000313" key="9">
    <source>
        <dbReference type="Proteomes" id="UP000029264"/>
    </source>
</evidence>
<keyword evidence="2 8" id="KW-0378">Hydrolase</keyword>
<dbReference type="eggNOG" id="COG1051">
    <property type="taxonomic scope" value="Bacteria"/>
</dbReference>
<feature type="binding site" evidence="5">
    <location>
        <position position="49"/>
    </location>
    <ligand>
        <name>Mg(2+)</name>
        <dbReference type="ChEBI" id="CHEBI:18420"/>
    </ligand>
</feature>
<dbReference type="AlphaFoldDB" id="A0A094JAF9"/>
<comment type="caution">
    <text evidence="8">The sequence shown here is derived from an EMBL/GenBank/DDBJ whole genome shotgun (WGS) entry which is preliminary data.</text>
</comment>
<dbReference type="Proteomes" id="UP000029264">
    <property type="component" value="Unassembled WGS sequence"/>
</dbReference>
<accession>A0A094JAF9</accession>
<keyword evidence="9" id="KW-1185">Reference proteome</keyword>
<dbReference type="PANTHER" id="PTHR43046:SF12">
    <property type="entry name" value="GDP-MANNOSE MANNOSYL HYDROLASE"/>
    <property type="match status" value="1"/>
</dbReference>
<dbReference type="Pfam" id="PF00293">
    <property type="entry name" value="NUDIX"/>
    <property type="match status" value="1"/>
</dbReference>
<proteinExistence type="predicted"/>
<dbReference type="NCBIfam" id="NF011963">
    <property type="entry name" value="PRK15434.1"/>
    <property type="match status" value="1"/>
</dbReference>
<evidence type="ECO:0000256" key="6">
    <source>
        <dbReference type="PIRSR" id="PIRSR037599-4"/>
    </source>
</evidence>
<dbReference type="PROSITE" id="PS00893">
    <property type="entry name" value="NUDIX_BOX"/>
    <property type="match status" value="1"/>
</dbReference>
<evidence type="ECO:0000259" key="7">
    <source>
        <dbReference type="PROSITE" id="PS51462"/>
    </source>
</evidence>